<dbReference type="KEGG" id="apb:SAR116_2496"/>
<organism evidence="1 2">
    <name type="scientific">Puniceispirillum marinum (strain IMCC1322)</name>
    <dbReference type="NCBI Taxonomy" id="488538"/>
    <lineage>
        <taxon>Bacteria</taxon>
        <taxon>Pseudomonadati</taxon>
        <taxon>Pseudomonadota</taxon>
        <taxon>Alphaproteobacteria</taxon>
        <taxon>Candidatus Puniceispirillales</taxon>
        <taxon>Candidatus Puniceispirillaceae</taxon>
        <taxon>Candidatus Puniceispirillum</taxon>
    </lineage>
</organism>
<sequence length="106" mass="11923">MMMAALAVQDRRFKMGKFKRHLIAKNEPVNPMTLADLDTQNQYILCWCNRCSHSADIDPTPLINRLGPLFPVPELGGRMRCTSCQSHDVTTCPSWSHETGQIALHG</sequence>
<keyword evidence="2" id="KW-1185">Reference proteome</keyword>
<dbReference type="Proteomes" id="UP000007460">
    <property type="component" value="Chromosome"/>
</dbReference>
<reference evidence="1 2" key="1">
    <citation type="journal article" date="2010" name="J. Bacteriol.">
        <title>Complete genome sequence of "Candidatus Puniceispirillum marinum" IMCC1322, a representative of the SAR116 clade in the Alphaproteobacteria.</title>
        <authorList>
            <person name="Oh H.M."/>
            <person name="Kwon K.K."/>
            <person name="Kang I."/>
            <person name="Kang S.G."/>
            <person name="Lee J.H."/>
            <person name="Kim S.J."/>
            <person name="Cho J.C."/>
        </authorList>
    </citation>
    <scope>NUCLEOTIDE SEQUENCE [LARGE SCALE GENOMIC DNA]</scope>
    <source>
        <strain evidence="1 2">IMCC1322</strain>
    </source>
</reference>
<name>D5BQM1_PUNMI</name>
<evidence type="ECO:0000313" key="2">
    <source>
        <dbReference type="Proteomes" id="UP000007460"/>
    </source>
</evidence>
<dbReference type="HOGENOM" id="CLU_2220991_0_0_5"/>
<accession>D5BQM1</accession>
<gene>
    <name evidence="1" type="ordered locus">SAR116_2496</name>
</gene>
<protein>
    <submittedName>
        <fullName evidence="1">Uncharacterized protein</fullName>
    </submittedName>
</protein>
<dbReference type="eggNOG" id="ENOG5033DC2">
    <property type="taxonomic scope" value="Bacteria"/>
</dbReference>
<dbReference type="EMBL" id="CP001751">
    <property type="protein sequence ID" value="ADE40739.1"/>
    <property type="molecule type" value="Genomic_DNA"/>
</dbReference>
<proteinExistence type="predicted"/>
<evidence type="ECO:0000313" key="1">
    <source>
        <dbReference type="EMBL" id="ADE40739.1"/>
    </source>
</evidence>
<dbReference type="AlphaFoldDB" id="D5BQM1"/>
<dbReference type="STRING" id="488538.SAR116_2496"/>